<dbReference type="InterPro" id="IPR020841">
    <property type="entry name" value="PKS_Beta-ketoAc_synthase_dom"/>
</dbReference>
<dbReference type="InterPro" id="IPR014030">
    <property type="entry name" value="Ketoacyl_synth_N"/>
</dbReference>
<dbReference type="Pfam" id="PF00109">
    <property type="entry name" value="ketoacyl-synt"/>
    <property type="match status" value="1"/>
</dbReference>
<evidence type="ECO:0000256" key="2">
    <source>
        <dbReference type="ARBA" id="ARBA00022679"/>
    </source>
</evidence>
<accession>A0A101QXQ4</accession>
<proteinExistence type="inferred from homology"/>
<dbReference type="InterPro" id="IPR014031">
    <property type="entry name" value="Ketoacyl_synth_C"/>
</dbReference>
<dbReference type="EMBL" id="LMWS01000017">
    <property type="protein sequence ID" value="KUN38000.1"/>
    <property type="molecule type" value="Genomic_DNA"/>
</dbReference>
<comment type="similarity">
    <text evidence="1 3">Belongs to the thiolase-like superfamily. Beta-ketoacyl-ACP synthases family.</text>
</comment>
<dbReference type="PROSITE" id="PS52004">
    <property type="entry name" value="KS3_2"/>
    <property type="match status" value="1"/>
</dbReference>
<keyword evidence="6" id="KW-1185">Reference proteome</keyword>
<organism evidence="5 6">
    <name type="scientific">Streptomyces longwoodensis</name>
    <dbReference type="NCBI Taxonomy" id="68231"/>
    <lineage>
        <taxon>Bacteria</taxon>
        <taxon>Bacillati</taxon>
        <taxon>Actinomycetota</taxon>
        <taxon>Actinomycetes</taxon>
        <taxon>Kitasatosporales</taxon>
        <taxon>Streptomycetaceae</taxon>
        <taxon>Streptomyces</taxon>
    </lineage>
</organism>
<evidence type="ECO:0000256" key="1">
    <source>
        <dbReference type="ARBA" id="ARBA00008467"/>
    </source>
</evidence>
<dbReference type="GO" id="GO:0006633">
    <property type="term" value="P:fatty acid biosynthetic process"/>
    <property type="evidence" value="ECO:0007669"/>
    <property type="project" value="TreeGrafter"/>
</dbReference>
<dbReference type="SMART" id="SM00825">
    <property type="entry name" value="PKS_KS"/>
    <property type="match status" value="1"/>
</dbReference>
<dbReference type="Proteomes" id="UP000053271">
    <property type="component" value="Unassembled WGS sequence"/>
</dbReference>
<name>A0A101QXQ4_9ACTN</name>
<dbReference type="InterPro" id="IPR016039">
    <property type="entry name" value="Thiolase-like"/>
</dbReference>
<gene>
    <name evidence="5" type="ORF">AQJ30_14050</name>
</gene>
<evidence type="ECO:0000313" key="5">
    <source>
        <dbReference type="EMBL" id="KUN38000.1"/>
    </source>
</evidence>
<feature type="domain" description="Ketosynthase family 3 (KS3)" evidence="4">
    <location>
        <begin position="6"/>
        <end position="425"/>
    </location>
</feature>
<protein>
    <submittedName>
        <fullName evidence="5">Polyketide beta-ketoacyl:ACP synthase</fullName>
    </submittedName>
</protein>
<dbReference type="InterPro" id="IPR000794">
    <property type="entry name" value="Beta-ketoacyl_synthase"/>
</dbReference>
<dbReference type="GO" id="GO:0004315">
    <property type="term" value="F:3-oxoacyl-[acyl-carrier-protein] synthase activity"/>
    <property type="evidence" value="ECO:0007669"/>
    <property type="project" value="TreeGrafter"/>
</dbReference>
<dbReference type="Gene3D" id="3.40.47.10">
    <property type="match status" value="2"/>
</dbReference>
<evidence type="ECO:0000259" key="4">
    <source>
        <dbReference type="PROSITE" id="PS52004"/>
    </source>
</evidence>
<dbReference type="SUPFAM" id="SSF53901">
    <property type="entry name" value="Thiolase-like"/>
    <property type="match status" value="2"/>
</dbReference>
<dbReference type="STRING" id="68231.AQJ30_14050"/>
<sequence>MTDGGRTEAVVTGAGVLHALADDLAGFAAALRAGRSAVRAAGERGEPGAPDGAPPAGARLDHFSLADWAARLLPDDPGTVARLRGVAGRAALPARTAACAALAAVRDAGLRASDLDGAALIVAGNNLALSHQAEAVRTFATRPGRLRPSYALTHMDTDTVGVVSEVTGVNGEGWTAGAASASGTVAVILGSRLVRSGEAPVCLVVAPATELSAVELRAFRDSGAMADTDGAAEPWRLCRPFDRRRRGFVYGQGAAAVVLESAQHAGRRGARVRARVAGHGQRLDGRRGTAPDALGQAAALRAALAHAGVAPRDVDYVNAHGTGSVAGDAAEARALLDVFGPDRHALVNSTKPLLGHCLTSAGLLELVATLLQMREGFRHGNPNTEQPLEEGLPLVGRTAVPGAVRTALCHSVAFSGINAAVVLRS</sequence>
<comment type="caution">
    <text evidence="5">The sequence shown here is derived from an EMBL/GenBank/DDBJ whole genome shotgun (WGS) entry which is preliminary data.</text>
</comment>
<reference evidence="5 6" key="1">
    <citation type="submission" date="2015-10" db="EMBL/GenBank/DDBJ databases">
        <title>Draft genome sequence of Streptomyces longwoodensis DSM 41677, type strain for the species Streptomyces longwoodensis.</title>
        <authorList>
            <person name="Ruckert C."/>
            <person name="Winkler A."/>
            <person name="Kalinowski J."/>
            <person name="Kampfer P."/>
            <person name="Glaeser S."/>
        </authorList>
    </citation>
    <scope>NUCLEOTIDE SEQUENCE [LARGE SCALE GENOMIC DNA]</scope>
    <source>
        <strain evidence="5 6">DSM 41677</strain>
    </source>
</reference>
<dbReference type="PANTHER" id="PTHR11712">
    <property type="entry name" value="POLYKETIDE SYNTHASE-RELATED"/>
    <property type="match status" value="1"/>
</dbReference>
<evidence type="ECO:0000313" key="6">
    <source>
        <dbReference type="Proteomes" id="UP000053271"/>
    </source>
</evidence>
<evidence type="ECO:0000256" key="3">
    <source>
        <dbReference type="RuleBase" id="RU003694"/>
    </source>
</evidence>
<dbReference type="RefSeq" id="WP_067233264.1">
    <property type="nucleotide sequence ID" value="NZ_JBFAEE010000047.1"/>
</dbReference>
<dbReference type="AlphaFoldDB" id="A0A101QXQ4"/>
<dbReference type="PANTHER" id="PTHR11712:SF336">
    <property type="entry name" value="3-OXOACYL-[ACYL-CARRIER-PROTEIN] SYNTHASE, MITOCHONDRIAL"/>
    <property type="match status" value="1"/>
</dbReference>
<dbReference type="GeneID" id="91425722"/>
<keyword evidence="2 3" id="KW-0808">Transferase</keyword>
<dbReference type="GO" id="GO:0005829">
    <property type="term" value="C:cytosol"/>
    <property type="evidence" value="ECO:0007669"/>
    <property type="project" value="TreeGrafter"/>
</dbReference>
<dbReference type="Pfam" id="PF02801">
    <property type="entry name" value="Ketoacyl-synt_C"/>
    <property type="match status" value="1"/>
</dbReference>